<name>B8GED4_METPE</name>
<dbReference type="KEGG" id="mpl:Mpal_2352"/>
<gene>
    <name evidence="1" type="ordered locus">Mpal_2352</name>
</gene>
<dbReference type="EMBL" id="CP001338">
    <property type="protein sequence ID" value="ACL17635.1"/>
    <property type="molecule type" value="Genomic_DNA"/>
</dbReference>
<dbReference type="HOGENOM" id="CLU_3387484_0_0_2"/>
<protein>
    <submittedName>
        <fullName evidence="1">Uncharacterized protein</fullName>
    </submittedName>
</protein>
<keyword evidence="2" id="KW-1185">Reference proteome</keyword>
<proteinExistence type="predicted"/>
<evidence type="ECO:0000313" key="2">
    <source>
        <dbReference type="Proteomes" id="UP000002457"/>
    </source>
</evidence>
<organism evidence="1 2">
    <name type="scientific">Methanosphaerula palustris (strain ATCC BAA-1556 / DSM 19958 / E1-9c)</name>
    <dbReference type="NCBI Taxonomy" id="521011"/>
    <lineage>
        <taxon>Archaea</taxon>
        <taxon>Methanobacteriati</taxon>
        <taxon>Methanobacteriota</taxon>
        <taxon>Stenosarchaea group</taxon>
        <taxon>Methanomicrobia</taxon>
        <taxon>Methanomicrobiales</taxon>
        <taxon>Methanoregulaceae</taxon>
        <taxon>Methanosphaerula</taxon>
    </lineage>
</organism>
<accession>B8GED4</accession>
<evidence type="ECO:0000313" key="1">
    <source>
        <dbReference type="EMBL" id="ACL17635.1"/>
    </source>
</evidence>
<dbReference type="Proteomes" id="UP000002457">
    <property type="component" value="Chromosome"/>
</dbReference>
<sequence>MNVLTEEMKETWKKVTEVFICASGKDARKRIA</sequence>
<dbReference type="AlphaFoldDB" id="B8GED4"/>
<reference evidence="1 2" key="1">
    <citation type="journal article" date="2015" name="Genome Announc.">
        <title>Complete Genome Sequence of Methanosphaerula palustris E1-9CT, a Hydrogenotrophic Methanogen Isolated from a Minerotrophic Fen Peatland.</title>
        <authorList>
            <person name="Cadillo-Quiroz H."/>
            <person name="Browne P."/>
            <person name="Kyrpides N."/>
            <person name="Woyke T."/>
            <person name="Goodwin L."/>
            <person name="Detter C."/>
            <person name="Yavitt J.B."/>
            <person name="Zinder S.H."/>
        </authorList>
    </citation>
    <scope>NUCLEOTIDE SEQUENCE [LARGE SCALE GENOMIC DNA]</scope>
    <source>
        <strain evidence="2">ATCC BAA-1556 / DSM 19958 / E1-9c</strain>
    </source>
</reference>